<dbReference type="STRING" id="1314777.A0A164XC45"/>
<keyword evidence="1" id="KW-0677">Repeat</keyword>
<organism evidence="7 8">
    <name type="scientific">Sistotremastrum niveocremeum HHB9708</name>
    <dbReference type="NCBI Taxonomy" id="1314777"/>
    <lineage>
        <taxon>Eukaryota</taxon>
        <taxon>Fungi</taxon>
        <taxon>Dikarya</taxon>
        <taxon>Basidiomycota</taxon>
        <taxon>Agaricomycotina</taxon>
        <taxon>Agaricomycetes</taxon>
        <taxon>Sistotremastrales</taxon>
        <taxon>Sistotremastraceae</taxon>
        <taxon>Sertulicium</taxon>
        <taxon>Sertulicium niveocremeum</taxon>
    </lineage>
</organism>
<dbReference type="PROSITE" id="PS50103">
    <property type="entry name" value="ZF_C3H1"/>
    <property type="match status" value="2"/>
</dbReference>
<dbReference type="EMBL" id="KV419400">
    <property type="protein sequence ID" value="KZS95828.1"/>
    <property type="molecule type" value="Genomic_DNA"/>
</dbReference>
<dbReference type="Gene3D" id="1.25.40.20">
    <property type="entry name" value="Ankyrin repeat-containing domain"/>
    <property type="match status" value="1"/>
</dbReference>
<dbReference type="InterPro" id="IPR000571">
    <property type="entry name" value="Znf_CCCH"/>
</dbReference>
<dbReference type="PROSITE" id="PS50088">
    <property type="entry name" value="ANK_REPEAT"/>
    <property type="match status" value="1"/>
</dbReference>
<gene>
    <name evidence="7" type="ORF">SISNIDRAFT_327564</name>
</gene>
<dbReference type="PANTHER" id="PTHR24171:SF9">
    <property type="entry name" value="ANKYRIN REPEAT DOMAIN-CONTAINING PROTEIN 39"/>
    <property type="match status" value="1"/>
</dbReference>
<dbReference type="InterPro" id="IPR002110">
    <property type="entry name" value="Ankyrin_rpt"/>
</dbReference>
<dbReference type="InterPro" id="IPR036770">
    <property type="entry name" value="Ankyrin_rpt-contain_sf"/>
</dbReference>
<accession>A0A164XC45</accession>
<dbReference type="OrthoDB" id="20872at2759"/>
<evidence type="ECO:0000256" key="2">
    <source>
        <dbReference type="ARBA" id="ARBA00023043"/>
    </source>
</evidence>
<protein>
    <recommendedName>
        <fullName evidence="6">C3H1-type domain-containing protein</fullName>
    </recommendedName>
</protein>
<evidence type="ECO:0000256" key="5">
    <source>
        <dbReference type="SAM" id="MobiDB-lite"/>
    </source>
</evidence>
<dbReference type="SUPFAM" id="SSF48403">
    <property type="entry name" value="Ankyrin repeat"/>
    <property type="match status" value="1"/>
</dbReference>
<feature type="compositionally biased region" description="Polar residues" evidence="5">
    <location>
        <begin position="541"/>
        <end position="563"/>
    </location>
</feature>
<feature type="compositionally biased region" description="Polar residues" evidence="5">
    <location>
        <begin position="499"/>
        <end position="513"/>
    </location>
</feature>
<feature type="compositionally biased region" description="Pro residues" evidence="5">
    <location>
        <begin position="313"/>
        <end position="327"/>
    </location>
</feature>
<evidence type="ECO:0000256" key="4">
    <source>
        <dbReference type="PROSITE-ProRule" id="PRU00723"/>
    </source>
</evidence>
<feature type="compositionally biased region" description="Low complexity" evidence="5">
    <location>
        <begin position="148"/>
        <end position="165"/>
    </location>
</feature>
<dbReference type="SMART" id="SM00356">
    <property type="entry name" value="ZnF_C3H1"/>
    <property type="match status" value="2"/>
</dbReference>
<keyword evidence="8" id="KW-1185">Reference proteome</keyword>
<proteinExistence type="predicted"/>
<keyword evidence="4" id="KW-0862">Zinc</keyword>
<feature type="region of interest" description="Disordered" evidence="5">
    <location>
        <begin position="353"/>
        <end position="416"/>
    </location>
</feature>
<feature type="zinc finger region" description="C3H1-type" evidence="4">
    <location>
        <begin position="415"/>
        <end position="442"/>
    </location>
</feature>
<dbReference type="GO" id="GO:0008270">
    <property type="term" value="F:zinc ion binding"/>
    <property type="evidence" value="ECO:0007669"/>
    <property type="project" value="UniProtKB-KW"/>
</dbReference>
<name>A0A164XC45_9AGAM</name>
<dbReference type="SMART" id="SM00248">
    <property type="entry name" value="ANK"/>
    <property type="match status" value="1"/>
</dbReference>
<feature type="zinc finger region" description="C3H1-type" evidence="4">
    <location>
        <begin position="181"/>
        <end position="205"/>
    </location>
</feature>
<feature type="compositionally biased region" description="Polar residues" evidence="5">
    <location>
        <begin position="600"/>
        <end position="615"/>
    </location>
</feature>
<keyword evidence="2 3" id="KW-0040">ANK repeat</keyword>
<feature type="region of interest" description="Disordered" evidence="5">
    <location>
        <begin position="138"/>
        <end position="178"/>
    </location>
</feature>
<feature type="region of interest" description="Disordered" evidence="5">
    <location>
        <begin position="300"/>
        <end position="330"/>
    </location>
</feature>
<dbReference type="PANTHER" id="PTHR24171">
    <property type="entry name" value="ANKYRIN REPEAT DOMAIN-CONTAINING PROTEIN 39-RELATED"/>
    <property type="match status" value="1"/>
</dbReference>
<dbReference type="PROSITE" id="PS50297">
    <property type="entry name" value="ANK_REP_REGION"/>
    <property type="match status" value="1"/>
</dbReference>
<evidence type="ECO:0000259" key="6">
    <source>
        <dbReference type="PROSITE" id="PS50103"/>
    </source>
</evidence>
<dbReference type="Proteomes" id="UP000076722">
    <property type="component" value="Unassembled WGS sequence"/>
</dbReference>
<keyword evidence="4" id="KW-0479">Metal-binding</keyword>
<sequence length="630" mass="66985">MVSLLWKAAADGDLARVHEALSEPAGTDIEIKDLNGETPLIQAIKGGHVQVVQALLARGADPNNGSSRGRPETYTADPAILQALQTPQGPPLPNGASHASYGPEGYAYAPAPYYGQHVAYGTPYAYMPAPGNGNMVPYGYYPPPPQQAPSGEQQPQEQSPQPVQPSIDQAAQGNLPPPEVARTIPCRFYPACRYGPACYFAHPQAPYFPGPLPPPAQYSNAPYDPTSNPQYAPGYYPMSPTYGPSAPPSQVMSPVPNGQPPLLGHSRSPTELISPINGAFPPNVQAQPLPPPPIPAHYAPVSPPYTNGHHVPHPPTIVPMPPPPSNPQSPTVYPVVSPVLAGVPYPQQRRESISNFSQGPMSPINSLGPSQIQRSPPRPDGESFGQNGVPRDQQRPNNRGNPRRIGHPHGSHGSFGKKPACLFFPTGRCRNGDQCRFPHVMPEPGAQVNGAFSVRYPTRSRPAPPPTLEDKMAGLTVRETNGASTNGDGSSEHDPADPATQQQARFPNSTRQLVNGAGRTEKRNNPSIKQRIPNADDFPTLQGNKTPPLTNGHVNGHFSNGPTVAQVLQAATAKSQAAKSDTSEKDGFRRPAQLKAGHSITESNGDTSTPYSSDSAEPKSPVPQQVHVTA</sequence>
<dbReference type="AlphaFoldDB" id="A0A164XC45"/>
<evidence type="ECO:0000256" key="1">
    <source>
        <dbReference type="ARBA" id="ARBA00022737"/>
    </source>
</evidence>
<evidence type="ECO:0000256" key="3">
    <source>
        <dbReference type="PROSITE-ProRule" id="PRU00023"/>
    </source>
</evidence>
<evidence type="ECO:0000313" key="7">
    <source>
        <dbReference type="EMBL" id="KZS95828.1"/>
    </source>
</evidence>
<feature type="compositionally biased region" description="Polar residues" evidence="5">
    <location>
        <begin position="353"/>
        <end position="374"/>
    </location>
</feature>
<keyword evidence="4" id="KW-0863">Zinc-finger</keyword>
<feature type="domain" description="C3H1-type" evidence="6">
    <location>
        <begin position="415"/>
        <end position="442"/>
    </location>
</feature>
<feature type="repeat" description="ANK" evidence="3">
    <location>
        <begin position="35"/>
        <end position="67"/>
    </location>
</feature>
<feature type="region of interest" description="Disordered" evidence="5">
    <location>
        <begin position="479"/>
        <end position="630"/>
    </location>
</feature>
<reference evidence="7 8" key="1">
    <citation type="journal article" date="2016" name="Mol. Biol. Evol.">
        <title>Comparative Genomics of Early-Diverging Mushroom-Forming Fungi Provides Insights into the Origins of Lignocellulose Decay Capabilities.</title>
        <authorList>
            <person name="Nagy L.G."/>
            <person name="Riley R."/>
            <person name="Tritt A."/>
            <person name="Adam C."/>
            <person name="Daum C."/>
            <person name="Floudas D."/>
            <person name="Sun H."/>
            <person name="Yadav J.S."/>
            <person name="Pangilinan J."/>
            <person name="Larsson K.H."/>
            <person name="Matsuura K."/>
            <person name="Barry K."/>
            <person name="Labutti K."/>
            <person name="Kuo R."/>
            <person name="Ohm R.A."/>
            <person name="Bhattacharya S.S."/>
            <person name="Shirouzu T."/>
            <person name="Yoshinaga Y."/>
            <person name="Martin F.M."/>
            <person name="Grigoriev I.V."/>
            <person name="Hibbett D.S."/>
        </authorList>
    </citation>
    <scope>NUCLEOTIDE SEQUENCE [LARGE SCALE GENOMIC DNA]</scope>
    <source>
        <strain evidence="7 8">HHB9708</strain>
    </source>
</reference>
<feature type="compositionally biased region" description="Low complexity" evidence="5">
    <location>
        <begin position="569"/>
        <end position="580"/>
    </location>
</feature>
<dbReference type="Pfam" id="PF12796">
    <property type="entry name" value="Ank_2"/>
    <property type="match status" value="1"/>
</dbReference>
<evidence type="ECO:0000313" key="8">
    <source>
        <dbReference type="Proteomes" id="UP000076722"/>
    </source>
</evidence>
<dbReference type="GO" id="GO:0010468">
    <property type="term" value="P:regulation of gene expression"/>
    <property type="evidence" value="ECO:0007669"/>
    <property type="project" value="UniProtKB-ARBA"/>
</dbReference>
<feature type="compositionally biased region" description="Polar residues" evidence="5">
    <location>
        <begin position="479"/>
        <end position="489"/>
    </location>
</feature>
<feature type="domain" description="C3H1-type" evidence="6">
    <location>
        <begin position="181"/>
        <end position="205"/>
    </location>
</feature>
<feature type="compositionally biased region" description="Basic residues" evidence="5">
    <location>
        <begin position="401"/>
        <end position="410"/>
    </location>
</feature>